<sequence length="318" mass="37214">MNIETPSVQIVEQEIKRLYNIDVKNVVFLGRSDNVTFRVDTLSGKYLLKLHLGSNSKSMIESELMWLTAINQDTNLKVQSPIKNVDGEFVTTFNVKGNHSFWTLQSWIEGELLQEQPTTQEIEELANLMVTLHEHSTNWSVPESFSRPIFNTEHLLISSEELSTLIQVDVLTSEHYKIFQKVTNKIIPIIDIQDINSNTWGMIHSDLHESNYVLDNGTAYAIDFSCCGFGFYLFDIAETFLHINPDNQNKFIHFYQKKRKLQRDYHEVLEAFFLWQIIRNFALLSKNHEEFEYLSKTIPFVVENFCIKYLDDVRFLLK</sequence>
<proteinExistence type="inferred from homology"/>
<dbReference type="OrthoDB" id="4030632at2"/>
<dbReference type="PANTHER" id="PTHR21064:SF6">
    <property type="entry name" value="AMINOGLYCOSIDE PHOSPHOTRANSFERASE DOMAIN-CONTAINING PROTEIN"/>
    <property type="match status" value="1"/>
</dbReference>
<dbReference type="Proteomes" id="UP000281498">
    <property type="component" value="Unassembled WGS sequence"/>
</dbReference>
<dbReference type="GO" id="GO:0004413">
    <property type="term" value="F:homoserine kinase activity"/>
    <property type="evidence" value="ECO:0007669"/>
    <property type="project" value="TreeGrafter"/>
</dbReference>
<dbReference type="InterPro" id="IPR002575">
    <property type="entry name" value="Aminoglycoside_PTrfase"/>
</dbReference>
<dbReference type="EMBL" id="PDOE01000002">
    <property type="protein sequence ID" value="RKL68433.1"/>
    <property type="molecule type" value="Genomic_DNA"/>
</dbReference>
<dbReference type="Gene3D" id="3.30.200.20">
    <property type="entry name" value="Phosphorylase Kinase, domain 1"/>
    <property type="match status" value="1"/>
</dbReference>
<keyword evidence="3" id="KW-0808">Transferase</keyword>
<accession>A0A3A9KFN4</accession>
<protein>
    <submittedName>
        <fullName evidence="3">Aminoglycoside phosphotransferase</fullName>
    </submittedName>
</protein>
<comment type="similarity">
    <text evidence="1">Belongs to the pseudomonas-type ThrB family.</text>
</comment>
<dbReference type="InterPro" id="IPR050249">
    <property type="entry name" value="Pseudomonas-type_ThrB"/>
</dbReference>
<dbReference type="SUPFAM" id="SSF56112">
    <property type="entry name" value="Protein kinase-like (PK-like)"/>
    <property type="match status" value="1"/>
</dbReference>
<dbReference type="Pfam" id="PF01636">
    <property type="entry name" value="APH"/>
    <property type="match status" value="1"/>
</dbReference>
<dbReference type="GO" id="GO:0009088">
    <property type="term" value="P:threonine biosynthetic process"/>
    <property type="evidence" value="ECO:0007669"/>
    <property type="project" value="TreeGrafter"/>
</dbReference>
<organism evidence="3 4">
    <name type="scientific">Salipaludibacillus neizhouensis</name>
    <dbReference type="NCBI Taxonomy" id="885475"/>
    <lineage>
        <taxon>Bacteria</taxon>
        <taxon>Bacillati</taxon>
        <taxon>Bacillota</taxon>
        <taxon>Bacilli</taxon>
        <taxon>Bacillales</taxon>
        <taxon>Bacillaceae</taxon>
    </lineage>
</organism>
<dbReference type="RefSeq" id="WP_110938773.1">
    <property type="nucleotide sequence ID" value="NZ_KZ614147.1"/>
</dbReference>
<dbReference type="Gene3D" id="3.90.1200.10">
    <property type="match status" value="1"/>
</dbReference>
<name>A0A3A9KFN4_9BACI</name>
<reference evidence="3 4" key="1">
    <citation type="submission" date="2017-10" db="EMBL/GenBank/DDBJ databases">
        <title>Bacillus sp. nov., a halophilic bacterium isolated from a Keqin Lake.</title>
        <authorList>
            <person name="Wang H."/>
        </authorList>
    </citation>
    <scope>NUCLEOTIDE SEQUENCE [LARGE SCALE GENOMIC DNA]</scope>
    <source>
        <strain evidence="3 4">KCTC 13187</strain>
    </source>
</reference>
<dbReference type="PANTHER" id="PTHR21064">
    <property type="entry name" value="AMINOGLYCOSIDE PHOSPHOTRANSFERASE DOMAIN-CONTAINING PROTEIN-RELATED"/>
    <property type="match status" value="1"/>
</dbReference>
<dbReference type="InterPro" id="IPR011009">
    <property type="entry name" value="Kinase-like_dom_sf"/>
</dbReference>
<evidence type="ECO:0000313" key="4">
    <source>
        <dbReference type="Proteomes" id="UP000281498"/>
    </source>
</evidence>
<keyword evidence="4" id="KW-1185">Reference proteome</keyword>
<evidence type="ECO:0000313" key="3">
    <source>
        <dbReference type="EMBL" id="RKL68433.1"/>
    </source>
</evidence>
<dbReference type="AlphaFoldDB" id="A0A3A9KFN4"/>
<evidence type="ECO:0000256" key="1">
    <source>
        <dbReference type="ARBA" id="ARBA00038240"/>
    </source>
</evidence>
<evidence type="ECO:0000259" key="2">
    <source>
        <dbReference type="Pfam" id="PF01636"/>
    </source>
</evidence>
<feature type="domain" description="Aminoglycoside phosphotransferase" evidence="2">
    <location>
        <begin position="30"/>
        <end position="264"/>
    </location>
</feature>
<gene>
    <name evidence="3" type="ORF">CR203_08135</name>
</gene>
<comment type="caution">
    <text evidence="3">The sequence shown here is derived from an EMBL/GenBank/DDBJ whole genome shotgun (WGS) entry which is preliminary data.</text>
</comment>